<accession>A0A2V3IZX6</accession>
<keyword evidence="4" id="KW-1185">Reference proteome</keyword>
<organism evidence="3 4">
    <name type="scientific">Gracilariopsis chorda</name>
    <dbReference type="NCBI Taxonomy" id="448386"/>
    <lineage>
        <taxon>Eukaryota</taxon>
        <taxon>Rhodophyta</taxon>
        <taxon>Florideophyceae</taxon>
        <taxon>Rhodymeniophycidae</taxon>
        <taxon>Gracilariales</taxon>
        <taxon>Gracilariaceae</taxon>
        <taxon>Gracilariopsis</taxon>
    </lineage>
</organism>
<feature type="domain" description="At2g23090-like zinc-binding" evidence="2">
    <location>
        <begin position="38"/>
        <end position="75"/>
    </location>
</feature>
<name>A0A2V3IZX6_9FLOR</name>
<gene>
    <name evidence="3" type="ORF">BWQ96_02628</name>
</gene>
<feature type="region of interest" description="Disordered" evidence="1">
    <location>
        <begin position="59"/>
        <end position="79"/>
    </location>
</feature>
<evidence type="ECO:0000313" key="4">
    <source>
        <dbReference type="Proteomes" id="UP000247409"/>
    </source>
</evidence>
<dbReference type="InterPro" id="IPR039438">
    <property type="entry name" value="At2g23090-like_Znf"/>
</dbReference>
<dbReference type="Gene3D" id="4.10.1050.10">
    <property type="entry name" value="At2g23090-like"/>
    <property type="match status" value="1"/>
</dbReference>
<evidence type="ECO:0000259" key="2">
    <source>
        <dbReference type="Pfam" id="PF12907"/>
    </source>
</evidence>
<comment type="caution">
    <text evidence="3">The sequence shown here is derived from an EMBL/GenBank/DDBJ whole genome shotgun (WGS) entry which is preliminary data.</text>
</comment>
<dbReference type="InterPro" id="IPR026939">
    <property type="entry name" value="ZNF706/At2g23090_sf"/>
</dbReference>
<evidence type="ECO:0000256" key="1">
    <source>
        <dbReference type="SAM" id="MobiDB-lite"/>
    </source>
</evidence>
<dbReference type="InterPro" id="IPR039713">
    <property type="entry name" value="At2g23090-like"/>
</dbReference>
<dbReference type="EMBL" id="NBIV01000022">
    <property type="protein sequence ID" value="PXF47649.1"/>
    <property type="molecule type" value="Genomic_DNA"/>
</dbReference>
<dbReference type="AlphaFoldDB" id="A0A2V3IZX6"/>
<dbReference type="PANTHER" id="PTHR33788:SF1">
    <property type="entry name" value="ZINC-BINDING PROTEIN"/>
    <property type="match status" value="1"/>
</dbReference>
<dbReference type="OrthoDB" id="370932at2759"/>
<proteinExistence type="predicted"/>
<reference evidence="3 4" key="1">
    <citation type="journal article" date="2018" name="Mol. Biol. Evol.">
        <title>Analysis of the draft genome of the red seaweed Gracilariopsis chorda provides insights into genome size evolution in Rhodophyta.</title>
        <authorList>
            <person name="Lee J."/>
            <person name="Yang E.C."/>
            <person name="Graf L."/>
            <person name="Yang J.H."/>
            <person name="Qiu H."/>
            <person name="Zel Zion U."/>
            <person name="Chan C.X."/>
            <person name="Stephens T.G."/>
            <person name="Weber A.P.M."/>
            <person name="Boo G.H."/>
            <person name="Boo S.M."/>
            <person name="Kim K.M."/>
            <person name="Shin Y."/>
            <person name="Jung M."/>
            <person name="Lee S.J."/>
            <person name="Yim H.S."/>
            <person name="Lee J.H."/>
            <person name="Bhattacharya D."/>
            <person name="Yoon H.S."/>
        </authorList>
    </citation>
    <scope>NUCLEOTIDE SEQUENCE [LARGE SCALE GENOMIC DNA]</scope>
    <source>
        <strain evidence="3 4">SKKU-2015</strain>
        <tissue evidence="3">Whole body</tissue>
    </source>
</reference>
<protein>
    <recommendedName>
        <fullName evidence="2">At2g23090-like zinc-binding domain-containing protein</fullName>
    </recommendedName>
</protein>
<sequence>MGGGNGAKAATKRERNAAKNKKAKRSQMASNQSAMNIICNICRATFMCTMKEASLRQHAESKHPKHQLTDCFPHLAKSN</sequence>
<dbReference type="SUPFAM" id="SSF118359">
    <property type="entry name" value="Expressed protein At2g23090/F21P24.15"/>
    <property type="match status" value="1"/>
</dbReference>
<evidence type="ECO:0000313" key="3">
    <source>
        <dbReference type="EMBL" id="PXF47649.1"/>
    </source>
</evidence>
<feature type="region of interest" description="Disordered" evidence="1">
    <location>
        <begin position="1"/>
        <end position="31"/>
    </location>
</feature>
<dbReference type="Pfam" id="PF12907">
    <property type="entry name" value="zf-met2"/>
    <property type="match status" value="1"/>
</dbReference>
<dbReference type="PANTHER" id="PTHR33788">
    <property type="entry name" value="OS07G0114300 PROTEIN"/>
    <property type="match status" value="1"/>
</dbReference>
<dbReference type="Proteomes" id="UP000247409">
    <property type="component" value="Unassembled WGS sequence"/>
</dbReference>